<dbReference type="Gene3D" id="2.30.33.40">
    <property type="entry name" value="GroES chaperonin"/>
    <property type="match status" value="1"/>
</dbReference>
<dbReference type="InterPro" id="IPR020818">
    <property type="entry name" value="Chaperonin_GroES"/>
</dbReference>
<feature type="compositionally biased region" description="Basic and acidic residues" evidence="2">
    <location>
        <begin position="47"/>
        <end position="56"/>
    </location>
</feature>
<feature type="region of interest" description="Disordered" evidence="2">
    <location>
        <begin position="37"/>
        <end position="67"/>
    </location>
</feature>
<dbReference type="CDD" id="cd00320">
    <property type="entry name" value="cpn10"/>
    <property type="match status" value="1"/>
</dbReference>
<dbReference type="InterPro" id="IPR037124">
    <property type="entry name" value="Chaperonin_GroES_sf"/>
</dbReference>
<keyword evidence="1" id="KW-0143">Chaperone</keyword>
<keyword evidence="4" id="KW-1185">Reference proteome</keyword>
<evidence type="ECO:0000256" key="2">
    <source>
        <dbReference type="SAM" id="MobiDB-lite"/>
    </source>
</evidence>
<organism evidence="3 4">
    <name type="scientific">Portunus trituberculatus</name>
    <name type="common">Swimming crab</name>
    <name type="synonym">Neptunus trituberculatus</name>
    <dbReference type="NCBI Taxonomy" id="210409"/>
    <lineage>
        <taxon>Eukaryota</taxon>
        <taxon>Metazoa</taxon>
        <taxon>Ecdysozoa</taxon>
        <taxon>Arthropoda</taxon>
        <taxon>Crustacea</taxon>
        <taxon>Multicrustacea</taxon>
        <taxon>Malacostraca</taxon>
        <taxon>Eumalacostraca</taxon>
        <taxon>Eucarida</taxon>
        <taxon>Decapoda</taxon>
        <taxon>Pleocyemata</taxon>
        <taxon>Brachyura</taxon>
        <taxon>Eubrachyura</taxon>
        <taxon>Portunoidea</taxon>
        <taxon>Portunidae</taxon>
        <taxon>Portuninae</taxon>
        <taxon>Portunus</taxon>
    </lineage>
</organism>
<dbReference type="SUPFAM" id="SSF50129">
    <property type="entry name" value="GroES-like"/>
    <property type="match status" value="1"/>
</dbReference>
<dbReference type="Pfam" id="PF00166">
    <property type="entry name" value="Cpn10"/>
    <property type="match status" value="1"/>
</dbReference>
<dbReference type="AlphaFoldDB" id="A0A5B7E8Z0"/>
<evidence type="ECO:0000313" key="3">
    <source>
        <dbReference type="EMBL" id="MPC30452.1"/>
    </source>
</evidence>
<evidence type="ECO:0000313" key="4">
    <source>
        <dbReference type="Proteomes" id="UP000324222"/>
    </source>
</evidence>
<dbReference type="Proteomes" id="UP000324222">
    <property type="component" value="Unassembled WGS sequence"/>
</dbReference>
<name>A0A5B7E8Z0_PORTR</name>
<dbReference type="InterPro" id="IPR011032">
    <property type="entry name" value="GroES-like_sf"/>
</dbReference>
<reference evidence="3 4" key="1">
    <citation type="submission" date="2019-05" db="EMBL/GenBank/DDBJ databases">
        <title>Another draft genome of Portunus trituberculatus and its Hox gene families provides insights of decapod evolution.</title>
        <authorList>
            <person name="Jeong J.-H."/>
            <person name="Song I."/>
            <person name="Kim S."/>
            <person name="Choi T."/>
            <person name="Kim D."/>
            <person name="Ryu S."/>
            <person name="Kim W."/>
        </authorList>
    </citation>
    <scope>NUCLEOTIDE SEQUENCE [LARGE SCALE GENOMIC DNA]</scope>
    <source>
        <tissue evidence="3">Muscle</tissue>
    </source>
</reference>
<dbReference type="GO" id="GO:0005524">
    <property type="term" value="F:ATP binding"/>
    <property type="evidence" value="ECO:0007669"/>
    <property type="project" value="InterPro"/>
</dbReference>
<proteinExistence type="predicted"/>
<dbReference type="EMBL" id="VSRR010002258">
    <property type="protein sequence ID" value="MPC30452.1"/>
    <property type="molecule type" value="Genomic_DNA"/>
</dbReference>
<sequence>MRVAPRAMCLLFNLDQQTTSSTGTLLDLAPTAVPHPCHTTPHLNTLRRNDTPEGYKNHSNSFPPQSGSVVAPAVSVGDEVLLPEFGGTKVTLEEKDYFLFRDSDILAKMKSE</sequence>
<gene>
    <name evidence="3" type="primary">hspe1</name>
    <name evidence="3" type="ORF">E2C01_023719</name>
</gene>
<dbReference type="SMART" id="SM00883">
    <property type="entry name" value="Cpn10"/>
    <property type="match status" value="1"/>
</dbReference>
<accession>A0A5B7E8Z0</accession>
<keyword evidence="3" id="KW-0346">Stress response</keyword>
<evidence type="ECO:0000256" key="1">
    <source>
        <dbReference type="ARBA" id="ARBA00023186"/>
    </source>
</evidence>
<comment type="caution">
    <text evidence="3">The sequence shown here is derived from an EMBL/GenBank/DDBJ whole genome shotgun (WGS) entry which is preliminary data.</text>
</comment>
<dbReference type="GO" id="GO:0044183">
    <property type="term" value="F:protein folding chaperone"/>
    <property type="evidence" value="ECO:0007669"/>
    <property type="project" value="InterPro"/>
</dbReference>
<protein>
    <submittedName>
        <fullName evidence="3">Heat shock protein, mitochondrial</fullName>
    </submittedName>
</protein>